<accession>A0A8R1Y7C7</accession>
<evidence type="ECO:0000313" key="10">
    <source>
        <dbReference type="Proteomes" id="UP000005239"/>
    </source>
</evidence>
<feature type="transmembrane region" description="Helical" evidence="8">
    <location>
        <begin position="670"/>
        <end position="697"/>
    </location>
</feature>
<feature type="transmembrane region" description="Helical" evidence="8">
    <location>
        <begin position="717"/>
        <end position="741"/>
    </location>
</feature>
<keyword evidence="4 8" id="KW-1133">Transmembrane helix</keyword>
<dbReference type="Proteomes" id="UP000005239">
    <property type="component" value="Unassembled WGS sequence"/>
</dbReference>
<feature type="transmembrane region" description="Helical" evidence="8">
    <location>
        <begin position="762"/>
        <end position="784"/>
    </location>
</feature>
<dbReference type="PANTHER" id="PTHR10796:SF94">
    <property type="entry name" value="SSD DOMAIN-CONTAINING PROTEIN"/>
    <property type="match status" value="1"/>
</dbReference>
<dbReference type="InterPro" id="IPR051697">
    <property type="entry name" value="Patched_domain-protein"/>
</dbReference>
<evidence type="ECO:0000256" key="1">
    <source>
        <dbReference type="ARBA" id="ARBA00004141"/>
    </source>
</evidence>
<evidence type="ECO:0000256" key="7">
    <source>
        <dbReference type="SAM" id="MobiDB-lite"/>
    </source>
</evidence>
<name>A0A2A6CTN2_PRIPA</name>
<feature type="transmembrane region" description="Helical" evidence="8">
    <location>
        <begin position="246"/>
        <end position="265"/>
    </location>
</feature>
<evidence type="ECO:0000256" key="6">
    <source>
        <dbReference type="ARBA" id="ARBA00023180"/>
    </source>
</evidence>
<feature type="region of interest" description="Disordered" evidence="7">
    <location>
        <begin position="826"/>
        <end position="869"/>
    </location>
</feature>
<dbReference type="Gene3D" id="1.20.1640.10">
    <property type="entry name" value="Multidrug efflux transporter AcrB transmembrane domain"/>
    <property type="match status" value="2"/>
</dbReference>
<dbReference type="GO" id="GO:0005886">
    <property type="term" value="C:plasma membrane"/>
    <property type="evidence" value="ECO:0000318"/>
    <property type="project" value="GO_Central"/>
</dbReference>
<reference evidence="9" key="2">
    <citation type="submission" date="2022-06" db="UniProtKB">
        <authorList>
            <consortium name="EnsemblMetazoa"/>
        </authorList>
    </citation>
    <scope>IDENTIFICATION</scope>
    <source>
        <strain evidence="9">PS312</strain>
    </source>
</reference>
<dbReference type="InterPro" id="IPR003392">
    <property type="entry name" value="PTHD_SSD"/>
</dbReference>
<comment type="similarity">
    <text evidence="2">Belongs to the patched family.</text>
</comment>
<evidence type="ECO:0000256" key="5">
    <source>
        <dbReference type="ARBA" id="ARBA00023136"/>
    </source>
</evidence>
<dbReference type="AlphaFoldDB" id="A0A2A6CTN2"/>
<protein>
    <submittedName>
        <fullName evidence="9">Ptr-13</fullName>
    </submittedName>
</protein>
<feature type="transmembrane region" description="Helical" evidence="8">
    <location>
        <begin position="15"/>
        <end position="36"/>
    </location>
</feature>
<dbReference type="EnsemblMetazoa" id="PPA04742.1">
    <property type="protein sequence ID" value="PPA04742.1"/>
    <property type="gene ID" value="WBGene00094296"/>
</dbReference>
<dbReference type="PANTHER" id="PTHR10796">
    <property type="entry name" value="PATCHED-RELATED"/>
    <property type="match status" value="1"/>
</dbReference>
<feature type="compositionally biased region" description="Polar residues" evidence="7">
    <location>
        <begin position="840"/>
        <end position="851"/>
    </location>
</feature>
<dbReference type="InterPro" id="IPR000731">
    <property type="entry name" value="SSD"/>
</dbReference>
<dbReference type="OrthoDB" id="6510177at2759"/>
<dbReference type="GO" id="GO:0018996">
    <property type="term" value="P:molting cycle, collagen and cuticulin-based cuticle"/>
    <property type="evidence" value="ECO:0000318"/>
    <property type="project" value="GO_Central"/>
</dbReference>
<sequence>MDDEPPKILRHPKRVLIFFLLGIVPLFSFFVIYPVVIITDVRRGFAHKNGRSQEEFARFAEHFGISYEGLELWVVLITAKGGGTLTINQRVLDEVARLDDHLRNFTMVTEKGEVIESAPLFGGDINHLFKWYRQVYPLAAFSSGINLTYPVAQIHEHRLLVASHFFGVNENGTARGAPIETARTMGLWYISNAPGLEKKKQLEEIEMDAFKLALNDSFSDVISFEMFADQVANAEMLRGTLETQNLFIVGVVLMVLFMMFTFRHLTVKSMSIIIIGAMASPALATGATFAILGWVGATLNSIMCITPFLVMAIGKFCVDDGFLLLHAWRRQRKVIAAAATPSSRTDDLRARIARAVLLDVAPSMAITSVTNTMAFGVGIFSPTPQMSDFCLATALAILLDFFFEFLVFLPTLALFYEEKERTGEEEEGSCGGKSSWEFYTSMLLSTPGKISVAFLVLGLYTSSLIGLVTLKTSFAPEKTFPSNSRLVQSLAAFDRIHAEYAPLNLITRKVPVAEDASSVQRYRDMVYRIDHRPGCYPEHTQNPVLAYMDWDRLTHNDSAPSYDRLPEYLEERMMTKLKIVRWEKEENGTVRLDGNNLFVVCKGWFIILNYFLFVKFSGLTNWRDRADSVDNLRKLLDEYPEFDTSLFDYDGTIYDIVITVKEEVIKAVTITFICMAVACAMFIPSIIGASVASFSMLSITFTMLGSLSHWGAMLDPITMINILLAIGFSVDFSAHICYHFYKARTIRSSKSRARRMSEILESVGKPIFEASLSTFVCVAPLFMLKIYVFNSFAKTVMLVAILGLFHGLVIIPVILSFFLPAHMPSTAADEEDPEKKRSIESASASDDSNLSPKEAQKTRLPLLTTELKQ</sequence>
<keyword evidence="10" id="KW-1185">Reference proteome</keyword>
<feature type="transmembrane region" description="Helical" evidence="8">
    <location>
        <begin position="389"/>
        <end position="416"/>
    </location>
</feature>
<dbReference type="GO" id="GO:0006897">
    <property type="term" value="P:endocytosis"/>
    <property type="evidence" value="ECO:0000318"/>
    <property type="project" value="GO_Central"/>
</dbReference>
<evidence type="ECO:0000313" key="9">
    <source>
        <dbReference type="EnsemblMetazoa" id="PPA04742.1"/>
    </source>
</evidence>
<accession>A0A2A6CTN2</accession>
<reference evidence="10" key="1">
    <citation type="journal article" date="2008" name="Nat. Genet.">
        <title>The Pristionchus pacificus genome provides a unique perspective on nematode lifestyle and parasitism.</title>
        <authorList>
            <person name="Dieterich C."/>
            <person name="Clifton S.W."/>
            <person name="Schuster L.N."/>
            <person name="Chinwalla A."/>
            <person name="Delehaunty K."/>
            <person name="Dinkelacker I."/>
            <person name="Fulton L."/>
            <person name="Fulton R."/>
            <person name="Godfrey J."/>
            <person name="Minx P."/>
            <person name="Mitreva M."/>
            <person name="Roeseler W."/>
            <person name="Tian H."/>
            <person name="Witte H."/>
            <person name="Yang S.P."/>
            <person name="Wilson R.K."/>
            <person name="Sommer R.J."/>
        </authorList>
    </citation>
    <scope>NUCLEOTIDE SEQUENCE [LARGE SCALE GENOMIC DNA]</scope>
    <source>
        <strain evidence="10">PS312</strain>
    </source>
</reference>
<keyword evidence="6" id="KW-0325">Glycoprotein</keyword>
<comment type="subcellular location">
    <subcellularLocation>
        <location evidence="1">Membrane</location>
        <topology evidence="1">Multi-pass membrane protein</topology>
    </subcellularLocation>
</comment>
<dbReference type="Pfam" id="PF02460">
    <property type="entry name" value="Patched"/>
    <property type="match status" value="1"/>
</dbReference>
<feature type="transmembrane region" description="Helical" evidence="8">
    <location>
        <begin position="272"/>
        <end position="294"/>
    </location>
</feature>
<evidence type="ECO:0000256" key="4">
    <source>
        <dbReference type="ARBA" id="ARBA00022989"/>
    </source>
</evidence>
<proteinExistence type="inferred from homology"/>
<keyword evidence="3 8" id="KW-0812">Transmembrane</keyword>
<organism evidence="9 10">
    <name type="scientific">Pristionchus pacificus</name>
    <name type="common">Parasitic nematode worm</name>
    <dbReference type="NCBI Taxonomy" id="54126"/>
    <lineage>
        <taxon>Eukaryota</taxon>
        <taxon>Metazoa</taxon>
        <taxon>Ecdysozoa</taxon>
        <taxon>Nematoda</taxon>
        <taxon>Chromadorea</taxon>
        <taxon>Rhabditida</taxon>
        <taxon>Rhabditina</taxon>
        <taxon>Diplogasteromorpha</taxon>
        <taxon>Diplogasteroidea</taxon>
        <taxon>Neodiplogasteridae</taxon>
        <taxon>Pristionchus</taxon>
    </lineage>
</organism>
<evidence type="ECO:0000256" key="2">
    <source>
        <dbReference type="ARBA" id="ARBA00005585"/>
    </source>
</evidence>
<feature type="transmembrane region" description="Helical" evidence="8">
    <location>
        <begin position="450"/>
        <end position="470"/>
    </location>
</feature>
<keyword evidence="5 8" id="KW-0472">Membrane</keyword>
<feature type="transmembrane region" description="Helical" evidence="8">
    <location>
        <begin position="796"/>
        <end position="819"/>
    </location>
</feature>
<gene>
    <name evidence="9" type="primary">WBGene00094296</name>
</gene>
<dbReference type="GO" id="GO:0030659">
    <property type="term" value="C:cytoplasmic vesicle membrane"/>
    <property type="evidence" value="ECO:0000318"/>
    <property type="project" value="GO_Central"/>
</dbReference>
<evidence type="ECO:0000256" key="3">
    <source>
        <dbReference type="ARBA" id="ARBA00022692"/>
    </source>
</evidence>
<dbReference type="PROSITE" id="PS50156">
    <property type="entry name" value="SSD"/>
    <property type="match status" value="1"/>
</dbReference>
<evidence type="ECO:0000256" key="8">
    <source>
        <dbReference type="SAM" id="Phobius"/>
    </source>
</evidence>
<dbReference type="SUPFAM" id="SSF82866">
    <property type="entry name" value="Multidrug efflux transporter AcrB transmembrane domain"/>
    <property type="match status" value="2"/>
</dbReference>